<keyword evidence="2" id="KW-1185">Reference proteome</keyword>
<evidence type="ECO:0000313" key="1">
    <source>
        <dbReference type="EMBL" id="MCP2001369.1"/>
    </source>
</evidence>
<evidence type="ECO:0000313" key="2">
    <source>
        <dbReference type="Proteomes" id="UP001205486"/>
    </source>
</evidence>
<proteinExistence type="predicted"/>
<dbReference type="EMBL" id="JALJZS010000006">
    <property type="protein sequence ID" value="MCP2001369.1"/>
    <property type="molecule type" value="Genomic_DNA"/>
</dbReference>
<organism evidence="1 2">
    <name type="scientific">Nitrobacter winogradskyi</name>
    <name type="common">Nitrobacter agilis</name>
    <dbReference type="NCBI Taxonomy" id="913"/>
    <lineage>
        <taxon>Bacteria</taxon>
        <taxon>Pseudomonadati</taxon>
        <taxon>Pseudomonadota</taxon>
        <taxon>Alphaproteobacteria</taxon>
        <taxon>Hyphomicrobiales</taxon>
        <taxon>Nitrobacteraceae</taxon>
        <taxon>Nitrobacter</taxon>
    </lineage>
</organism>
<name>A0ACC6APP1_NITWI</name>
<gene>
    <name evidence="1" type="ORF">J2S34_003855</name>
</gene>
<comment type="caution">
    <text evidence="1">The sequence shown here is derived from an EMBL/GenBank/DDBJ whole genome shotgun (WGS) entry which is preliminary data.</text>
</comment>
<reference evidence="1" key="1">
    <citation type="submission" date="2022-03" db="EMBL/GenBank/DDBJ databases">
        <title>Interactions between chemoautotrophic and heterotrophic bacteria.</title>
        <authorList>
            <person name="Santoro A."/>
        </authorList>
    </citation>
    <scope>NUCLEOTIDE SEQUENCE</scope>
    <source>
        <strain evidence="1">Nb-106</strain>
    </source>
</reference>
<dbReference type="Proteomes" id="UP001205486">
    <property type="component" value="Unassembled WGS sequence"/>
</dbReference>
<sequence>MTGITSSTAERKQEQKSLLRELLQAERYYPSDRRVWMVLAIVVHNRWRCTQLGLASRGWPRAETRLAAALRHHVRSPLLHETVRRSRLRETRRARPNRWAAAVYRQKSGRGPTASQANNWELARGSEEQRAGAQNDSGFLGAAQ</sequence>
<protein>
    <submittedName>
        <fullName evidence="1">Uncharacterized protein</fullName>
    </submittedName>
</protein>
<accession>A0ACC6APP1</accession>